<dbReference type="InterPro" id="IPR059000">
    <property type="entry name" value="ATPase_P-type_domA"/>
</dbReference>
<dbReference type="SFLD" id="SFLDS00003">
    <property type="entry name" value="Haloacid_Dehalogenase"/>
    <property type="match status" value="1"/>
</dbReference>
<accession>A0A1R2BF63</accession>
<dbReference type="GO" id="GO:0005886">
    <property type="term" value="C:plasma membrane"/>
    <property type="evidence" value="ECO:0007669"/>
    <property type="project" value="TreeGrafter"/>
</dbReference>
<dbReference type="PANTHER" id="PTHR24092:SF180">
    <property type="entry name" value="PHOSPHOLIPID-TRANSPORTING ATPASE DNF1-RELATED"/>
    <property type="match status" value="1"/>
</dbReference>
<evidence type="ECO:0000256" key="7">
    <source>
        <dbReference type="ARBA" id="ARBA00022840"/>
    </source>
</evidence>
<dbReference type="EMBL" id="MPUH01000693">
    <property type="protein sequence ID" value="OMJ75391.1"/>
    <property type="molecule type" value="Genomic_DNA"/>
</dbReference>
<feature type="transmembrane region" description="Helical" evidence="16">
    <location>
        <begin position="979"/>
        <end position="1000"/>
    </location>
</feature>
<feature type="binding site" evidence="14">
    <location>
        <position position="676"/>
    </location>
    <ligand>
        <name>ATP</name>
        <dbReference type="ChEBI" id="CHEBI:30616"/>
    </ligand>
</feature>
<feature type="binding site" evidence="14">
    <location>
        <position position="413"/>
    </location>
    <ligand>
        <name>ATP</name>
        <dbReference type="ChEBI" id="CHEBI:30616"/>
    </ligand>
</feature>
<evidence type="ECO:0000313" key="22">
    <source>
        <dbReference type="Proteomes" id="UP000187209"/>
    </source>
</evidence>
<evidence type="ECO:0000313" key="21">
    <source>
        <dbReference type="EMBL" id="OMJ75391.1"/>
    </source>
</evidence>
<feature type="transmembrane region" description="Helical" evidence="16">
    <location>
        <begin position="80"/>
        <end position="96"/>
    </location>
</feature>
<dbReference type="Gene3D" id="3.40.1110.10">
    <property type="entry name" value="Calcium-transporting ATPase, cytoplasmic domain N"/>
    <property type="match status" value="1"/>
</dbReference>
<keyword evidence="5 15" id="KW-0479">Metal-binding</keyword>
<feature type="binding site" evidence="14">
    <location>
        <position position="595"/>
    </location>
    <ligand>
        <name>ATP</name>
        <dbReference type="ChEBI" id="CHEBI:30616"/>
    </ligand>
</feature>
<dbReference type="EMBL" id="MPUH01000746">
    <property type="protein sequence ID" value="OMJ74509.1"/>
    <property type="molecule type" value="Genomic_DNA"/>
</dbReference>
<dbReference type="InterPro" id="IPR036412">
    <property type="entry name" value="HAD-like_sf"/>
</dbReference>
<feature type="transmembrane region" description="Helical" evidence="16">
    <location>
        <begin position="1007"/>
        <end position="1027"/>
    </location>
</feature>
<dbReference type="InterPro" id="IPR018303">
    <property type="entry name" value="ATPase_P-typ_P_site"/>
</dbReference>
<evidence type="ECO:0000256" key="13">
    <source>
        <dbReference type="PIRSR" id="PIRSR606539-1"/>
    </source>
</evidence>
<evidence type="ECO:0000256" key="11">
    <source>
        <dbReference type="ARBA" id="ARBA00023136"/>
    </source>
</evidence>
<protein>
    <recommendedName>
        <fullName evidence="16">Phospholipid-transporting ATPase</fullName>
        <ecNumber evidence="16">7.6.2.1</ecNumber>
    </recommendedName>
</protein>
<dbReference type="GO" id="GO:0140326">
    <property type="term" value="F:ATPase-coupled intramembrane lipid transporter activity"/>
    <property type="evidence" value="ECO:0007669"/>
    <property type="project" value="UniProtKB-EC"/>
</dbReference>
<evidence type="ECO:0000256" key="12">
    <source>
        <dbReference type="ARBA" id="ARBA00034036"/>
    </source>
</evidence>
<dbReference type="GO" id="GO:0016887">
    <property type="term" value="F:ATP hydrolysis activity"/>
    <property type="evidence" value="ECO:0007669"/>
    <property type="project" value="InterPro"/>
</dbReference>
<reference evidence="21 22" key="1">
    <citation type="submission" date="2016-11" db="EMBL/GenBank/DDBJ databases">
        <title>The macronuclear genome of Stentor coeruleus: a giant cell with tiny introns.</title>
        <authorList>
            <person name="Slabodnick M."/>
            <person name="Ruby J.G."/>
            <person name="Reiff S.B."/>
            <person name="Swart E.C."/>
            <person name="Gosai S."/>
            <person name="Prabakaran S."/>
            <person name="Witkowska E."/>
            <person name="Larue G.E."/>
            <person name="Fisher S."/>
            <person name="Freeman R.M."/>
            <person name="Gunawardena J."/>
            <person name="Chu W."/>
            <person name="Stover N.A."/>
            <person name="Gregory B.D."/>
            <person name="Nowacki M."/>
            <person name="Derisi J."/>
            <person name="Roy S.W."/>
            <person name="Marshall W.F."/>
            <person name="Sood P."/>
        </authorList>
    </citation>
    <scope>NUCLEOTIDE SEQUENCE [LARGE SCALE GENOMIC DNA]</scope>
    <source>
        <strain evidence="21">WM001</strain>
    </source>
</reference>
<dbReference type="InterPro" id="IPR023299">
    <property type="entry name" value="ATPase_P-typ_cyto_dom_N"/>
</dbReference>
<keyword evidence="22" id="KW-1185">Reference proteome</keyword>
<evidence type="ECO:0000256" key="10">
    <source>
        <dbReference type="ARBA" id="ARBA00022989"/>
    </source>
</evidence>
<dbReference type="SUPFAM" id="SSF56784">
    <property type="entry name" value="HAD-like"/>
    <property type="match status" value="1"/>
</dbReference>
<feature type="transmembrane region" description="Helical" evidence="16">
    <location>
        <begin position="300"/>
        <end position="323"/>
    </location>
</feature>
<keyword evidence="6 14" id="KW-0547">Nucleotide-binding</keyword>
<feature type="binding site" evidence="14">
    <location>
        <position position="412"/>
    </location>
    <ligand>
        <name>ATP</name>
        <dbReference type="ChEBI" id="CHEBI:30616"/>
    </ligand>
</feature>
<dbReference type="Pfam" id="PF16209">
    <property type="entry name" value="PhoLip_ATPase_N"/>
    <property type="match status" value="1"/>
</dbReference>
<dbReference type="InterPro" id="IPR032631">
    <property type="entry name" value="P-type_ATPase_N"/>
</dbReference>
<feature type="binding site" evidence="14">
    <location>
        <position position="678"/>
    </location>
    <ligand>
        <name>ATP</name>
        <dbReference type="ChEBI" id="CHEBI:30616"/>
    </ligand>
</feature>
<dbReference type="Pfam" id="PF16212">
    <property type="entry name" value="PhoLip_ATPase_C"/>
    <property type="match status" value="1"/>
</dbReference>
<dbReference type="GO" id="GO:0045332">
    <property type="term" value="P:phospholipid translocation"/>
    <property type="evidence" value="ECO:0007669"/>
    <property type="project" value="TreeGrafter"/>
</dbReference>
<feature type="binding site" evidence="15">
    <location>
        <position position="804"/>
    </location>
    <ligand>
        <name>Mg(2+)</name>
        <dbReference type="ChEBI" id="CHEBI:18420"/>
    </ligand>
</feature>
<keyword evidence="11 16" id="KW-0472">Membrane</keyword>
<dbReference type="NCBIfam" id="TIGR01652">
    <property type="entry name" value="ATPase-Plipid"/>
    <property type="match status" value="1"/>
</dbReference>
<dbReference type="SUPFAM" id="SSF81653">
    <property type="entry name" value="Calcium ATPase, transduction domain A"/>
    <property type="match status" value="1"/>
</dbReference>
<comment type="cofactor">
    <cofactor evidence="15">
        <name>Mg(2+)</name>
        <dbReference type="ChEBI" id="CHEBI:18420"/>
    </cofactor>
</comment>
<feature type="binding site" evidence="14">
    <location>
        <position position="496"/>
    </location>
    <ligand>
        <name>ATP</name>
        <dbReference type="ChEBI" id="CHEBI:30616"/>
    </ligand>
</feature>
<feature type="transmembrane region" description="Helical" evidence="16">
    <location>
        <begin position="102"/>
        <end position="121"/>
    </location>
</feature>
<comment type="subcellular location">
    <subcellularLocation>
        <location evidence="1">Endomembrane system</location>
        <topology evidence="1">Multi-pass membrane protein</topology>
    </subcellularLocation>
    <subcellularLocation>
        <location evidence="16">Membrane</location>
        <topology evidence="16">Multi-pass membrane protein</topology>
    </subcellularLocation>
</comment>
<feature type="active site" description="4-aspartylphosphate intermediate" evidence="13">
    <location>
        <position position="412"/>
    </location>
</feature>
<feature type="transmembrane region" description="Helical" evidence="16">
    <location>
        <begin position="343"/>
        <end position="368"/>
    </location>
</feature>
<comment type="caution">
    <text evidence="21">The sequence shown here is derived from an EMBL/GenBank/DDBJ whole genome shotgun (WGS) entry which is preliminary data.</text>
</comment>
<dbReference type="PRINTS" id="PR00119">
    <property type="entry name" value="CATATPASE"/>
</dbReference>
<feature type="transmembrane region" description="Helical" evidence="16">
    <location>
        <begin position="944"/>
        <end position="963"/>
    </location>
</feature>
<dbReference type="InterPro" id="IPR044492">
    <property type="entry name" value="P_typ_ATPase_HD_dom"/>
</dbReference>
<keyword evidence="10 16" id="KW-1133">Transmembrane helix</keyword>
<evidence type="ECO:0000256" key="2">
    <source>
        <dbReference type="ARBA" id="ARBA00008109"/>
    </source>
</evidence>
<evidence type="ECO:0000256" key="4">
    <source>
        <dbReference type="ARBA" id="ARBA00022692"/>
    </source>
</evidence>
<evidence type="ECO:0000256" key="16">
    <source>
        <dbReference type="RuleBase" id="RU362033"/>
    </source>
</evidence>
<feature type="binding site" evidence="15">
    <location>
        <position position="808"/>
    </location>
    <ligand>
        <name>Mg(2+)</name>
        <dbReference type="ChEBI" id="CHEBI:18420"/>
    </ligand>
</feature>
<dbReference type="Gene3D" id="3.40.50.1000">
    <property type="entry name" value="HAD superfamily/HAD-like"/>
    <property type="match status" value="1"/>
</dbReference>
<feature type="binding site" evidence="14">
    <location>
        <position position="563"/>
    </location>
    <ligand>
        <name>ATP</name>
        <dbReference type="ChEBI" id="CHEBI:30616"/>
    </ligand>
</feature>
<sequence>MKSSRKDDLFVSDLDNTKLEGNYMETQLKAYPIVPSFTDARIIKYPISPSEKFLTNAISTSKYSLITWAPKSLLWQFRRVANVYFLIISILSAQYFSPKNPFTMAGTFAAVLVFTMLKEAYEDYFRHKQDKAVNSMKCHKLDIEKKDIVDIESKNIKVGDILCVKNGEYMPADLVFLASSDKKGLGFVNTMNLDGEVNLKEKVAIDMTNKIFDVEEVQEWKFEIECDQPNMSLVKWNCNFSFGTNKEPLSLKQLLLRGTSLQNTEFVYGAVIYTGQESKIMLNSKQAPSKASNVLKRMNMILYTVFGFQISLCLLLAGLSVNWQDNQAEKHSYIDLSSSDLGLAYFIQVLTYLVAYSHLIPISLYVALEILKLAIAFMIGQDLDMFYNNKPAVCRSSDLVEELGQVEFIFSDKTGTLTCNEMEFRKCEINGKIYGDSKRTFGFKGSYEYEIFHNPSHKEYKHLRTFFEFMAVCHSVFPAHDKEQGKIVLQASSPDELALVEASKNIGISFFERSEGKIRLKEVATDDEIEWDILVEIPFNSDRKRMSVIVRNPHTKQYILMTKGADSMMLPLLENLYEKENLGNVLMNFAVEGLRTLVMAQREINEREFEAWYLKWKNVMMSNDPNKETKLDQLGSEIEINLELVGCSAIEDKLQDGVPEAIELLMSANIRVWVLTGDKEETAIEIGKSCNLLQQYMEVIKLSSQSSEEISEKLERLNSSYKLSQCTFQILDQNKKKLPKKLGIVIDGLTLSWVLENPNLKSLFFKLGFLSSSCICCRVSPAQKAQVVNLAKSSGKWVTLSIGDGANDVSMIQEAHIGVGISGKEGAQAVQASDFAITQFRFLRKLVLAHGRWAYKRITWFVCYYFYKNIAVVLTELWFALFNGFSGQIYFLDWLPMLYNSFWTSWPCMITYLLEQDLDSERSLKYPALYTAGQKNLYLNIKRFWLWVGLGIWHGSVSFWIPITMSQQSMNNDGDINNLWWVSTLSFSLIIHIITLKLYIENMHWNYYSLIIGILSVLIYYLTIIVLNTDSISKVFQNEARGVVYSMLGNGTAWIVLIIVPLFAVIPDFLISCSHAVFKPNAVQKHRLLAINPNKVFIE</sequence>
<dbReference type="Pfam" id="PF00122">
    <property type="entry name" value="E1-E2_ATPase"/>
    <property type="match status" value="1"/>
</dbReference>
<evidence type="ECO:0000256" key="14">
    <source>
        <dbReference type="PIRSR" id="PIRSR606539-2"/>
    </source>
</evidence>
<feature type="binding site" evidence="14">
    <location>
        <position position="807"/>
    </location>
    <ligand>
        <name>ATP</name>
        <dbReference type="ChEBI" id="CHEBI:30616"/>
    </ligand>
</feature>
<keyword evidence="7 14" id="KW-0067">ATP-binding</keyword>
<feature type="binding site" evidence="14">
    <location>
        <position position="414"/>
    </location>
    <ligand>
        <name>ATP</name>
        <dbReference type="ChEBI" id="CHEBI:30616"/>
    </ligand>
</feature>
<feature type="domain" description="P-type ATPase C-terminal" evidence="19">
    <location>
        <begin position="830"/>
        <end position="1081"/>
    </location>
</feature>
<evidence type="ECO:0000256" key="15">
    <source>
        <dbReference type="PIRSR" id="PIRSR606539-3"/>
    </source>
</evidence>
<evidence type="ECO:0000256" key="8">
    <source>
        <dbReference type="ARBA" id="ARBA00022842"/>
    </source>
</evidence>
<comment type="catalytic activity">
    <reaction evidence="12 16">
        <text>ATP + H2O + phospholipidSide 1 = ADP + phosphate + phospholipidSide 2.</text>
        <dbReference type="EC" id="7.6.2.1"/>
    </reaction>
</comment>
<proteinExistence type="inferred from homology"/>
<evidence type="ECO:0000259" key="19">
    <source>
        <dbReference type="Pfam" id="PF16212"/>
    </source>
</evidence>
<evidence type="ECO:0000259" key="18">
    <source>
        <dbReference type="Pfam" id="PF16209"/>
    </source>
</evidence>
<evidence type="ECO:0000256" key="6">
    <source>
        <dbReference type="ARBA" id="ARBA00022741"/>
    </source>
</evidence>
<dbReference type="Pfam" id="PF13246">
    <property type="entry name" value="Cation_ATPase"/>
    <property type="match status" value="1"/>
</dbReference>
<feature type="domain" description="P-type ATPase N-terminal" evidence="18">
    <location>
        <begin position="50"/>
        <end position="104"/>
    </location>
</feature>
<feature type="binding site" evidence="14">
    <location>
        <position position="784"/>
    </location>
    <ligand>
        <name>ATP</name>
        <dbReference type="ChEBI" id="CHEBI:30616"/>
    </ligand>
</feature>
<dbReference type="Gene3D" id="2.70.150.10">
    <property type="entry name" value="Calcium-transporting ATPase, cytoplasmic transduction domain A"/>
    <property type="match status" value="1"/>
</dbReference>
<dbReference type="InterPro" id="IPR001757">
    <property type="entry name" value="P_typ_ATPase"/>
</dbReference>
<keyword evidence="4 16" id="KW-0812">Transmembrane</keyword>
<organism evidence="21 22">
    <name type="scientific">Stentor coeruleus</name>
    <dbReference type="NCBI Taxonomy" id="5963"/>
    <lineage>
        <taxon>Eukaryota</taxon>
        <taxon>Sar</taxon>
        <taxon>Alveolata</taxon>
        <taxon>Ciliophora</taxon>
        <taxon>Postciliodesmatophora</taxon>
        <taxon>Heterotrichea</taxon>
        <taxon>Heterotrichida</taxon>
        <taxon>Stentoridae</taxon>
        <taxon>Stentor</taxon>
    </lineage>
</organism>
<dbReference type="NCBIfam" id="TIGR01494">
    <property type="entry name" value="ATPase_P-type"/>
    <property type="match status" value="1"/>
</dbReference>
<dbReference type="InterPro" id="IPR032630">
    <property type="entry name" value="P_typ_ATPase_c"/>
</dbReference>
<dbReference type="OrthoDB" id="377733at2759"/>
<dbReference type="PANTHER" id="PTHR24092">
    <property type="entry name" value="PROBABLE PHOSPHOLIPID-TRANSPORTING ATPASE"/>
    <property type="match status" value="1"/>
</dbReference>
<keyword evidence="8 15" id="KW-0460">Magnesium</keyword>
<feature type="binding site" evidence="15">
    <location>
        <position position="412"/>
    </location>
    <ligand>
        <name>Mg(2+)</name>
        <dbReference type="ChEBI" id="CHEBI:18420"/>
    </ligand>
</feature>
<dbReference type="SFLD" id="SFLDG00002">
    <property type="entry name" value="C1.7:_P-type_atpase_like"/>
    <property type="match status" value="1"/>
</dbReference>
<dbReference type="AlphaFoldDB" id="A0A1R2BF63"/>
<gene>
    <name evidence="21" type="ORF">SteCoe_25468</name>
    <name evidence="20" type="ORF">SteCoe_26551</name>
</gene>
<dbReference type="SFLD" id="SFLDF00027">
    <property type="entry name" value="p-type_atpase"/>
    <property type="match status" value="1"/>
</dbReference>
<evidence type="ECO:0000256" key="3">
    <source>
        <dbReference type="ARBA" id="ARBA00022448"/>
    </source>
</evidence>
<feature type="binding site" evidence="14">
    <location>
        <position position="677"/>
    </location>
    <ligand>
        <name>ATP</name>
        <dbReference type="ChEBI" id="CHEBI:30616"/>
    </ligand>
</feature>
<dbReference type="InterPro" id="IPR008250">
    <property type="entry name" value="ATPase_P-typ_transduc_dom_A_sf"/>
</dbReference>
<dbReference type="GO" id="GO:0012505">
    <property type="term" value="C:endomembrane system"/>
    <property type="evidence" value="ECO:0007669"/>
    <property type="project" value="UniProtKB-SubCell"/>
</dbReference>
<dbReference type="PROSITE" id="PS00154">
    <property type="entry name" value="ATPASE_E1_E2"/>
    <property type="match status" value="1"/>
</dbReference>
<dbReference type="EC" id="7.6.2.1" evidence="16"/>
<evidence type="ECO:0000259" key="17">
    <source>
        <dbReference type="Pfam" id="PF00122"/>
    </source>
</evidence>
<feature type="domain" description="P-type ATPase A" evidence="17">
    <location>
        <begin position="144"/>
        <end position="208"/>
    </location>
</feature>
<dbReference type="SUPFAM" id="SSF81660">
    <property type="entry name" value="Metal cation-transporting ATPase, ATP-binding domain N"/>
    <property type="match status" value="1"/>
</dbReference>
<dbReference type="GO" id="GO:0000287">
    <property type="term" value="F:magnesium ion binding"/>
    <property type="evidence" value="ECO:0007669"/>
    <property type="project" value="UniProtKB-UniRule"/>
</dbReference>
<dbReference type="SUPFAM" id="SSF81665">
    <property type="entry name" value="Calcium ATPase, transmembrane domain M"/>
    <property type="match status" value="1"/>
</dbReference>
<evidence type="ECO:0000313" key="20">
    <source>
        <dbReference type="EMBL" id="OMJ74509.1"/>
    </source>
</evidence>
<feature type="binding site" evidence="14">
    <location>
        <position position="539"/>
    </location>
    <ligand>
        <name>ATP</name>
        <dbReference type="ChEBI" id="CHEBI:30616"/>
    </ligand>
</feature>
<dbReference type="Proteomes" id="UP000187209">
    <property type="component" value="Unassembled WGS sequence"/>
</dbReference>
<feature type="binding site" evidence="14">
    <location>
        <position position="778"/>
    </location>
    <ligand>
        <name>ATP</name>
        <dbReference type="ChEBI" id="CHEBI:30616"/>
    </ligand>
</feature>
<keyword evidence="9 16" id="KW-1278">Translocase</keyword>
<evidence type="ECO:0000256" key="5">
    <source>
        <dbReference type="ARBA" id="ARBA00022723"/>
    </source>
</evidence>
<dbReference type="InterPro" id="IPR023214">
    <property type="entry name" value="HAD_sf"/>
</dbReference>
<feature type="binding site" evidence="15">
    <location>
        <position position="414"/>
    </location>
    <ligand>
        <name>Mg(2+)</name>
        <dbReference type="ChEBI" id="CHEBI:18420"/>
    </ligand>
</feature>
<keyword evidence="3" id="KW-0813">Transport</keyword>
<dbReference type="GO" id="GO:0005524">
    <property type="term" value="F:ATP binding"/>
    <property type="evidence" value="ECO:0007669"/>
    <property type="project" value="UniProtKB-UniRule"/>
</dbReference>
<comment type="similarity">
    <text evidence="2 16">Belongs to the cation transport ATPase (P-type) (TC 3.A.3) family. Type IV subfamily.</text>
</comment>
<evidence type="ECO:0000256" key="1">
    <source>
        <dbReference type="ARBA" id="ARBA00004127"/>
    </source>
</evidence>
<feature type="binding site" evidence="14">
    <location>
        <position position="808"/>
    </location>
    <ligand>
        <name>ATP</name>
        <dbReference type="ChEBI" id="CHEBI:30616"/>
    </ligand>
</feature>
<dbReference type="InterPro" id="IPR006539">
    <property type="entry name" value="P-type_ATPase_IV"/>
</dbReference>
<feature type="transmembrane region" description="Helical" evidence="16">
    <location>
        <begin position="1053"/>
        <end position="1078"/>
    </location>
</feature>
<evidence type="ECO:0000256" key="9">
    <source>
        <dbReference type="ARBA" id="ARBA00022967"/>
    </source>
</evidence>
<feature type="transmembrane region" description="Helical" evidence="16">
    <location>
        <begin position="862"/>
        <end position="882"/>
    </location>
</feature>
<name>A0A1R2BF63_9CILI</name>
<dbReference type="FunFam" id="3.40.50.1000:FF:000130">
    <property type="entry name" value="Phospholipid-transporting ATPase"/>
    <property type="match status" value="1"/>
</dbReference>
<feature type="transmembrane region" description="Helical" evidence="16">
    <location>
        <begin position="894"/>
        <end position="914"/>
    </location>
</feature>
<dbReference type="InterPro" id="IPR023298">
    <property type="entry name" value="ATPase_P-typ_TM_dom_sf"/>
</dbReference>